<evidence type="ECO:0000256" key="4">
    <source>
        <dbReference type="ARBA" id="ARBA00023235"/>
    </source>
</evidence>
<comment type="catalytic activity">
    <reaction evidence="6">
        <text>D-lyxose = D-xylulose</text>
        <dbReference type="Rhea" id="RHEA:14201"/>
        <dbReference type="ChEBI" id="CHEBI:16789"/>
        <dbReference type="ChEBI" id="CHEBI:17140"/>
        <dbReference type="EC" id="5.3.1.15"/>
    </reaction>
</comment>
<dbReference type="InterPro" id="IPR010864">
    <property type="entry name" value="D-lyxose_isomer"/>
</dbReference>
<keyword evidence="2" id="KW-0479">Metal-binding</keyword>
<protein>
    <recommendedName>
        <fullName evidence="8">D-lyxose ketol-isomerase</fullName>
        <ecNumber evidence="8">5.3.1.15</ecNumber>
    </recommendedName>
</protein>
<gene>
    <name evidence="9" type="ORF">EWG69_11215</name>
</gene>
<dbReference type="Gene3D" id="2.60.120.10">
    <property type="entry name" value="Jelly Rolls"/>
    <property type="match status" value="1"/>
</dbReference>
<evidence type="ECO:0000256" key="3">
    <source>
        <dbReference type="ARBA" id="ARBA00023211"/>
    </source>
</evidence>
<dbReference type="EMBL" id="AAIJKB010000008">
    <property type="protein sequence ID" value="ECE8854744.1"/>
    <property type="molecule type" value="Genomic_DNA"/>
</dbReference>
<dbReference type="GO" id="GO:0047828">
    <property type="term" value="F:D-lyxose ketol-isomerase activity"/>
    <property type="evidence" value="ECO:0007669"/>
    <property type="project" value="UniProtKB-EC"/>
</dbReference>
<dbReference type="EC" id="5.3.1.15" evidence="8"/>
<evidence type="ECO:0000256" key="7">
    <source>
        <dbReference type="ARBA" id="ARBA00044951"/>
    </source>
</evidence>
<comment type="cofactor">
    <cofactor evidence="1">
        <name>Mn(2+)</name>
        <dbReference type="ChEBI" id="CHEBI:29035"/>
    </cofactor>
</comment>
<keyword evidence="3" id="KW-0464">Manganese</keyword>
<sequence length="228" mass="26354">MKRSQINYAIDKAHAMAETFRVCLPDFAFFTAADWRRQNPEDWREVLDLRLGWDITDFGRGDFSQTGLTLLTMRNGVLGSANYPKPYAEKMLQIQQDQQTPWHFHRYKMEDILNRGGGDLCMQLAWASEEDGYDSQRSVEVSVDGQWRRLKPGETLALKPGQGVCLPPRLYHRFWAEKAFVLGWEISGVNDDLRDNRFLEPGGRFPTIEEDEPMKWLLCGEYGALQVS</sequence>
<organism evidence="9">
    <name type="scientific">Salmonella enterica subsp. enterica serovar Koketime</name>
    <dbReference type="NCBI Taxonomy" id="2564632"/>
    <lineage>
        <taxon>Bacteria</taxon>
        <taxon>Pseudomonadati</taxon>
        <taxon>Pseudomonadota</taxon>
        <taxon>Gammaproteobacteria</taxon>
        <taxon>Enterobacterales</taxon>
        <taxon>Enterobacteriaceae</taxon>
        <taxon>Salmonella</taxon>
    </lineage>
</organism>
<accession>A0A5I0BGX8</accession>
<evidence type="ECO:0000313" key="9">
    <source>
        <dbReference type="EMBL" id="ECE8854744.1"/>
    </source>
</evidence>
<name>A0A5I0BGX8_SALET</name>
<dbReference type="GO" id="GO:0046872">
    <property type="term" value="F:metal ion binding"/>
    <property type="evidence" value="ECO:0007669"/>
    <property type="project" value="UniProtKB-KW"/>
</dbReference>
<evidence type="ECO:0000256" key="8">
    <source>
        <dbReference type="ARBA" id="ARBA00044972"/>
    </source>
</evidence>
<evidence type="ECO:0000256" key="2">
    <source>
        <dbReference type="ARBA" id="ARBA00022723"/>
    </source>
</evidence>
<evidence type="ECO:0000256" key="5">
    <source>
        <dbReference type="ARBA" id="ARBA00023277"/>
    </source>
</evidence>
<comment type="caution">
    <text evidence="9">The sequence shown here is derived from an EMBL/GenBank/DDBJ whole genome shotgun (WGS) entry which is preliminary data.</text>
</comment>
<keyword evidence="4 9" id="KW-0413">Isomerase</keyword>
<dbReference type="AlphaFoldDB" id="A0A5I0BGX8"/>
<comment type="similarity">
    <text evidence="7">Belongs to the D-lyxose ketol-isomerase family.</text>
</comment>
<evidence type="ECO:0000256" key="6">
    <source>
        <dbReference type="ARBA" id="ARBA00044907"/>
    </source>
</evidence>
<evidence type="ECO:0000256" key="1">
    <source>
        <dbReference type="ARBA" id="ARBA00001936"/>
    </source>
</evidence>
<dbReference type="Pfam" id="PF07385">
    <property type="entry name" value="Lyx_isomer"/>
    <property type="match status" value="1"/>
</dbReference>
<reference evidence="9" key="1">
    <citation type="submission" date="2019-02" db="EMBL/GenBank/DDBJ databases">
        <authorList>
            <person name="Ashton P.M."/>
            <person name="Dallman T."/>
            <person name="Nair S."/>
            <person name="De Pinna E."/>
            <person name="Peters T."/>
            <person name="Grant K."/>
        </authorList>
    </citation>
    <scope>NUCLEOTIDE SEQUENCE</scope>
    <source>
        <strain evidence="9">446642</strain>
    </source>
</reference>
<proteinExistence type="inferred from homology"/>
<dbReference type="InterPro" id="IPR047581">
    <property type="entry name" value="EcSI_cupin"/>
</dbReference>
<dbReference type="CDD" id="cd20309">
    <property type="entry name" value="cupin_EcSI"/>
    <property type="match status" value="1"/>
</dbReference>
<dbReference type="InterPro" id="IPR014710">
    <property type="entry name" value="RmlC-like_jellyroll"/>
</dbReference>
<keyword evidence="5" id="KW-0119">Carbohydrate metabolism</keyword>